<accession>A0A0P4WBH2</accession>
<dbReference type="PANTHER" id="PTHR23077:SF27">
    <property type="entry name" value="ATPASE FAMILY GENE 2 PROTEIN HOMOLOG A"/>
    <property type="match status" value="1"/>
</dbReference>
<dbReference type="EMBL" id="GDRN01066273">
    <property type="protein sequence ID" value="JAI64566.1"/>
    <property type="molecule type" value="Transcribed_RNA"/>
</dbReference>
<dbReference type="GO" id="GO:0016887">
    <property type="term" value="F:ATP hydrolysis activity"/>
    <property type="evidence" value="ECO:0007669"/>
    <property type="project" value="InterPro"/>
</dbReference>
<keyword evidence="2" id="KW-0067">ATP-binding</keyword>
<dbReference type="SMART" id="SM00382">
    <property type="entry name" value="AAA"/>
    <property type="match status" value="2"/>
</dbReference>
<feature type="domain" description="AAA+ ATPase" evidence="3">
    <location>
        <begin position="492"/>
        <end position="628"/>
    </location>
</feature>
<dbReference type="Gene3D" id="1.10.8.60">
    <property type="match status" value="2"/>
</dbReference>
<name>A0A0P4WBH2_SCYOL</name>
<evidence type="ECO:0000256" key="2">
    <source>
        <dbReference type="ARBA" id="ARBA00022840"/>
    </source>
</evidence>
<dbReference type="InterPro" id="IPR027417">
    <property type="entry name" value="P-loop_NTPase"/>
</dbReference>
<proteinExistence type="predicted"/>
<reference evidence="4" key="1">
    <citation type="submission" date="2015-09" db="EMBL/GenBank/DDBJ databases">
        <title>Scylla olivacea transcriptome.</title>
        <authorList>
            <person name="Ikhwanuddin M."/>
        </authorList>
    </citation>
    <scope>NUCLEOTIDE SEQUENCE</scope>
</reference>
<feature type="domain" description="AAA+ ATPase" evidence="3">
    <location>
        <begin position="240"/>
        <end position="374"/>
    </location>
</feature>
<dbReference type="Gene3D" id="3.40.50.300">
    <property type="entry name" value="P-loop containing nucleotide triphosphate hydrolases"/>
    <property type="match status" value="2"/>
</dbReference>
<organism evidence="4">
    <name type="scientific">Scylla olivacea</name>
    <name type="common">Orange mud crab</name>
    <name type="synonym">Cancer olivacea</name>
    <dbReference type="NCBI Taxonomy" id="85551"/>
    <lineage>
        <taxon>Eukaryota</taxon>
        <taxon>Metazoa</taxon>
        <taxon>Ecdysozoa</taxon>
        <taxon>Arthropoda</taxon>
        <taxon>Crustacea</taxon>
        <taxon>Multicrustacea</taxon>
        <taxon>Malacostraca</taxon>
        <taxon>Eumalacostraca</taxon>
        <taxon>Eucarida</taxon>
        <taxon>Decapoda</taxon>
        <taxon>Pleocyemata</taxon>
        <taxon>Brachyura</taxon>
        <taxon>Eubrachyura</taxon>
        <taxon>Portunoidea</taxon>
        <taxon>Portunidae</taxon>
        <taxon>Portuninae</taxon>
        <taxon>Scylla</taxon>
    </lineage>
</organism>
<keyword evidence="1" id="KW-0547">Nucleotide-binding</keyword>
<protein>
    <recommendedName>
        <fullName evidence="3">AAA+ ATPase domain-containing protein</fullName>
    </recommendedName>
</protein>
<evidence type="ECO:0000313" key="4">
    <source>
        <dbReference type="EMBL" id="JAI64567.1"/>
    </source>
</evidence>
<sequence>MAVGNTPKSSKKGSTAPKISAKVTFLPYESLQGKTREKLSTVHSLVVAMQPVVATKRGFSGPYVSLTAKGAVLPAMLVLDKHVKENVAVVFRGAYLCDELSEGEDITINPACPSLLAREVMFGILSPAGVEGTPGLTQYLKDQLVHSGLVITTGMKAVLQYLSQEVTLKVDGVKMFGLEVEAPFTCIPQTCVCVQVAEVSARVVLPEVTFEDIGGYEAELESMHQQIDSLFSCEGSKRNTIKGILISGPSGCGKTLIGKALKAKYGRKFLHVPLEEVKSKYLGETEQNLSQYFTEAAKRSPCLLFLDDLDLLCGSRDRGASAGVVTALLHLLDGVTGSADGVMVIATATQPQAMDAALRRPGRLSHDVCLGAPPPTARRDILQRLLQGVPSNVSDAELSSLADITHGYLGGDLRGVVVAAVTEAGSTPLTRHHLEAAVAHTRPALVKDSVSSASGIKLSSISGYGRLKAKLHEAVSLTLQHGTVFRRCGFSPPSRFLLFGPPGCGKSTLISALATEFHLNIIPVKRSTVLGKYFGESEQNLAKIFQQASDSSPCIIHFENFEGLAGSRRSREGGGDAESRVINHLKVQLDGIVQNEGVLVFAETNRPDLLNKDVIRPGRFHEYHLVDLPSEEDRRCILGDNLPPAATEDVMMDSLVTQLERLTVAEILQVCEEVRVVSGAPGQDTLPSPSARDVLNQSLSQSLLAYTSTSTTLQEVLDAVIPNTSLKLLQKYKNFTKLYCSDS</sequence>
<dbReference type="InterPro" id="IPR003959">
    <property type="entry name" value="ATPase_AAA_core"/>
</dbReference>
<evidence type="ECO:0000256" key="1">
    <source>
        <dbReference type="ARBA" id="ARBA00022741"/>
    </source>
</evidence>
<dbReference type="InterPro" id="IPR050168">
    <property type="entry name" value="AAA_ATPase_domain"/>
</dbReference>
<evidence type="ECO:0000259" key="3">
    <source>
        <dbReference type="SMART" id="SM00382"/>
    </source>
</evidence>
<dbReference type="EMBL" id="GDRN01066272">
    <property type="protein sequence ID" value="JAI64567.1"/>
    <property type="molecule type" value="Transcribed_RNA"/>
</dbReference>
<dbReference type="AlphaFoldDB" id="A0A0P4WBH2"/>
<dbReference type="GO" id="GO:0005524">
    <property type="term" value="F:ATP binding"/>
    <property type="evidence" value="ECO:0007669"/>
    <property type="project" value="UniProtKB-KW"/>
</dbReference>
<dbReference type="InterPro" id="IPR003593">
    <property type="entry name" value="AAA+_ATPase"/>
</dbReference>
<dbReference type="GO" id="GO:0005737">
    <property type="term" value="C:cytoplasm"/>
    <property type="evidence" value="ECO:0007669"/>
    <property type="project" value="TreeGrafter"/>
</dbReference>
<dbReference type="PANTHER" id="PTHR23077">
    <property type="entry name" value="AAA-FAMILY ATPASE"/>
    <property type="match status" value="1"/>
</dbReference>
<dbReference type="Pfam" id="PF00004">
    <property type="entry name" value="AAA"/>
    <property type="match status" value="2"/>
</dbReference>
<dbReference type="SUPFAM" id="SSF52540">
    <property type="entry name" value="P-loop containing nucleoside triphosphate hydrolases"/>
    <property type="match status" value="2"/>
</dbReference>
<dbReference type="EMBL" id="GDRN01066271">
    <property type="protein sequence ID" value="JAI64568.1"/>
    <property type="molecule type" value="Transcribed_RNA"/>
</dbReference>